<dbReference type="GO" id="GO:0006412">
    <property type="term" value="P:translation"/>
    <property type="evidence" value="ECO:0007669"/>
    <property type="project" value="UniProtKB-KW"/>
</dbReference>
<dbReference type="SUPFAM" id="SSF56059">
    <property type="entry name" value="Glutathione synthetase ATP-binding domain-like"/>
    <property type="match status" value="1"/>
</dbReference>
<evidence type="ECO:0000256" key="8">
    <source>
        <dbReference type="ARBA" id="ARBA00022917"/>
    </source>
</evidence>
<dbReference type="Gene3D" id="3.30.1490.20">
    <property type="entry name" value="ATP-grasp fold, A domain"/>
    <property type="match status" value="1"/>
</dbReference>
<keyword evidence="6 10" id="KW-0067">ATP-binding</keyword>
<dbReference type="InterPro" id="IPR041107">
    <property type="entry name" value="Rimk_N"/>
</dbReference>
<evidence type="ECO:0000313" key="13">
    <source>
        <dbReference type="EMBL" id="KYF53635.1"/>
    </source>
</evidence>
<dbReference type="NCBIfam" id="TIGR00768">
    <property type="entry name" value="rimK_fam"/>
    <property type="match status" value="1"/>
</dbReference>
<organism evidence="13 14">
    <name type="scientific">Sorangium cellulosum</name>
    <name type="common">Polyangium cellulosum</name>
    <dbReference type="NCBI Taxonomy" id="56"/>
    <lineage>
        <taxon>Bacteria</taxon>
        <taxon>Pseudomonadati</taxon>
        <taxon>Myxococcota</taxon>
        <taxon>Polyangia</taxon>
        <taxon>Polyangiales</taxon>
        <taxon>Polyangiaceae</taxon>
        <taxon>Sorangium</taxon>
    </lineage>
</organism>
<dbReference type="GO" id="GO:0009432">
    <property type="term" value="P:SOS response"/>
    <property type="evidence" value="ECO:0007669"/>
    <property type="project" value="TreeGrafter"/>
</dbReference>
<evidence type="ECO:0000256" key="3">
    <source>
        <dbReference type="ARBA" id="ARBA00022598"/>
    </source>
</evidence>
<name>A0A150PD81_SORCE</name>
<dbReference type="GO" id="GO:0046872">
    <property type="term" value="F:metal ion binding"/>
    <property type="evidence" value="ECO:0007669"/>
    <property type="project" value="UniProtKB-KW"/>
</dbReference>
<sequence>MRFLVLSRNASLYSTSRIVLAGRARGHEVSVIDPLDFQIVVSRGRPSLLVGGSPVPRFDIVIPRIGASITNYGLAVVRQFDLMGVPVLNGAVSIARSRDKLRALQLLTRRKLNVPITVCARSPAGVDAALSLVGGCPAIVKLQQGTQGIGTMLAETPHAVHALLETFWAMGQDIVLQEYVRESKGRDIRVIVVGGRVVASMRRVAKPGEFRSNLHRGGKGDRVKLPRLYRSVAIRAAKAMGLEVAGVDMLEARSGPKILEINSSPGLEGIERASGVDVAGAIISYAERYAEEQRGLSRRALEARIAEVIHDERMPVPRRLSRAAENGAGAGAGRRKAAMLTNGRGARRALS</sequence>
<keyword evidence="9" id="KW-0464">Manganese</keyword>
<dbReference type="AlphaFoldDB" id="A0A150PD81"/>
<dbReference type="InterPro" id="IPR013651">
    <property type="entry name" value="ATP-grasp_RimK-type"/>
</dbReference>
<dbReference type="PANTHER" id="PTHR21621">
    <property type="entry name" value="RIBOSOMAL PROTEIN S6 MODIFICATION PROTEIN"/>
    <property type="match status" value="1"/>
</dbReference>
<dbReference type="PROSITE" id="PS50975">
    <property type="entry name" value="ATP_GRASP"/>
    <property type="match status" value="1"/>
</dbReference>
<dbReference type="Pfam" id="PF18030">
    <property type="entry name" value="Rimk_N"/>
    <property type="match status" value="1"/>
</dbReference>
<dbReference type="Pfam" id="PF08443">
    <property type="entry name" value="RimK"/>
    <property type="match status" value="1"/>
</dbReference>
<evidence type="ECO:0000256" key="11">
    <source>
        <dbReference type="SAM" id="MobiDB-lite"/>
    </source>
</evidence>
<evidence type="ECO:0000256" key="1">
    <source>
        <dbReference type="ARBA" id="ARBA00001936"/>
    </source>
</evidence>
<dbReference type="InterPro" id="IPR011761">
    <property type="entry name" value="ATP-grasp"/>
</dbReference>
<dbReference type="GO" id="GO:0018169">
    <property type="term" value="F:ribosomal S6-glutamic acid ligase activity"/>
    <property type="evidence" value="ECO:0007669"/>
    <property type="project" value="TreeGrafter"/>
</dbReference>
<dbReference type="Gene3D" id="3.40.50.20">
    <property type="match status" value="1"/>
</dbReference>
<keyword evidence="5 10" id="KW-0547">Nucleotide-binding</keyword>
<feature type="domain" description="ATP-grasp" evidence="12">
    <location>
        <begin position="104"/>
        <end position="287"/>
    </location>
</feature>
<evidence type="ECO:0000256" key="4">
    <source>
        <dbReference type="ARBA" id="ARBA00022723"/>
    </source>
</evidence>
<evidence type="ECO:0000256" key="10">
    <source>
        <dbReference type="PROSITE-ProRule" id="PRU00409"/>
    </source>
</evidence>
<evidence type="ECO:0000259" key="12">
    <source>
        <dbReference type="PROSITE" id="PS50975"/>
    </source>
</evidence>
<evidence type="ECO:0000313" key="14">
    <source>
        <dbReference type="Proteomes" id="UP000075420"/>
    </source>
</evidence>
<dbReference type="InterPro" id="IPR013815">
    <property type="entry name" value="ATP_grasp_subdomain_1"/>
</dbReference>
<dbReference type="Gene3D" id="3.30.470.20">
    <property type="entry name" value="ATP-grasp fold, B domain"/>
    <property type="match status" value="1"/>
</dbReference>
<keyword evidence="7" id="KW-0460">Magnesium</keyword>
<evidence type="ECO:0000256" key="9">
    <source>
        <dbReference type="ARBA" id="ARBA00023211"/>
    </source>
</evidence>
<comment type="caution">
    <text evidence="13">The sequence shown here is derived from an EMBL/GenBank/DDBJ whole genome shotgun (WGS) entry which is preliminary data.</text>
</comment>
<keyword evidence="4" id="KW-0479">Metal-binding</keyword>
<protein>
    <submittedName>
        <fullName evidence="13">Alpha-L-glutamate ligase</fullName>
    </submittedName>
</protein>
<feature type="region of interest" description="Disordered" evidence="11">
    <location>
        <begin position="324"/>
        <end position="351"/>
    </location>
</feature>
<dbReference type="EMBL" id="JELY01002093">
    <property type="protein sequence ID" value="KYF53635.1"/>
    <property type="molecule type" value="Genomic_DNA"/>
</dbReference>
<comment type="cofactor">
    <cofactor evidence="1">
        <name>Mn(2+)</name>
        <dbReference type="ChEBI" id="CHEBI:29035"/>
    </cofactor>
</comment>
<comment type="cofactor">
    <cofactor evidence="2">
        <name>Mg(2+)</name>
        <dbReference type="ChEBI" id="CHEBI:18420"/>
    </cofactor>
</comment>
<reference evidence="13 14" key="1">
    <citation type="submission" date="2014-02" db="EMBL/GenBank/DDBJ databases">
        <title>The small core and large imbalanced accessory genome model reveals a collaborative survival strategy of Sorangium cellulosum strains in nature.</title>
        <authorList>
            <person name="Han K."/>
            <person name="Peng R."/>
            <person name="Blom J."/>
            <person name="Li Y.-Z."/>
        </authorList>
    </citation>
    <scope>NUCLEOTIDE SEQUENCE [LARGE SCALE GENOMIC DNA]</scope>
    <source>
        <strain evidence="13 14">So0157-25</strain>
    </source>
</reference>
<dbReference type="PANTHER" id="PTHR21621:SF7">
    <property type="entry name" value="RIBOSOMAL PROTEIN BS6--L-GLUTAMATE LIGASE"/>
    <property type="match status" value="1"/>
</dbReference>
<dbReference type="Proteomes" id="UP000075420">
    <property type="component" value="Unassembled WGS sequence"/>
</dbReference>
<proteinExistence type="predicted"/>
<evidence type="ECO:0000256" key="2">
    <source>
        <dbReference type="ARBA" id="ARBA00001946"/>
    </source>
</evidence>
<accession>A0A150PD81</accession>
<dbReference type="InterPro" id="IPR004666">
    <property type="entry name" value="Rp_bS6_RimK/Lys_biosynth_LsyX"/>
</dbReference>
<keyword evidence="3 13" id="KW-0436">Ligase</keyword>
<dbReference type="GO" id="GO:0005524">
    <property type="term" value="F:ATP binding"/>
    <property type="evidence" value="ECO:0007669"/>
    <property type="project" value="UniProtKB-UniRule"/>
</dbReference>
<dbReference type="GO" id="GO:0005737">
    <property type="term" value="C:cytoplasm"/>
    <property type="evidence" value="ECO:0007669"/>
    <property type="project" value="TreeGrafter"/>
</dbReference>
<evidence type="ECO:0000256" key="6">
    <source>
        <dbReference type="ARBA" id="ARBA00022840"/>
    </source>
</evidence>
<evidence type="ECO:0000256" key="7">
    <source>
        <dbReference type="ARBA" id="ARBA00022842"/>
    </source>
</evidence>
<keyword evidence="8" id="KW-0648">Protein biosynthesis</keyword>
<evidence type="ECO:0000256" key="5">
    <source>
        <dbReference type="ARBA" id="ARBA00022741"/>
    </source>
</evidence>
<gene>
    <name evidence="13" type="ORF">BE08_25365</name>
</gene>